<dbReference type="AlphaFoldDB" id="A0A7G6E058"/>
<dbReference type="InterPro" id="IPR035093">
    <property type="entry name" value="RelE/ParE_toxin_dom_sf"/>
</dbReference>
<dbReference type="OrthoDB" id="82378at2"/>
<keyword evidence="2" id="KW-1185">Reference proteome</keyword>
<dbReference type="Gene3D" id="3.30.2310.20">
    <property type="entry name" value="RelE-like"/>
    <property type="match status" value="1"/>
</dbReference>
<protein>
    <submittedName>
        <fullName evidence="1">Type II toxin-antitoxin system RelE/ParE family toxin</fullName>
    </submittedName>
</protein>
<evidence type="ECO:0000313" key="1">
    <source>
        <dbReference type="EMBL" id="QNB45462.1"/>
    </source>
</evidence>
<dbReference type="Pfam" id="PF15781">
    <property type="entry name" value="ParE-like_toxin"/>
    <property type="match status" value="1"/>
</dbReference>
<dbReference type="EMBL" id="CP045798">
    <property type="protein sequence ID" value="QNB45462.1"/>
    <property type="molecule type" value="Genomic_DNA"/>
</dbReference>
<evidence type="ECO:0000313" key="2">
    <source>
        <dbReference type="Proteomes" id="UP000515847"/>
    </source>
</evidence>
<organism evidence="1 2">
    <name type="scientific">Thermanaerosceptrum fracticalcis</name>
    <dbReference type="NCBI Taxonomy" id="1712410"/>
    <lineage>
        <taxon>Bacteria</taxon>
        <taxon>Bacillati</taxon>
        <taxon>Bacillota</taxon>
        <taxon>Clostridia</taxon>
        <taxon>Eubacteriales</taxon>
        <taxon>Peptococcaceae</taxon>
        <taxon>Thermanaerosceptrum</taxon>
    </lineage>
</organism>
<accession>A0A7G6E058</accession>
<dbReference type="RefSeq" id="WP_034423114.1">
    <property type="nucleotide sequence ID" value="NZ_CP045798.1"/>
</dbReference>
<dbReference type="KEGG" id="tfr:BR63_03480"/>
<name>A0A7G6E058_THEFR</name>
<dbReference type="InterPro" id="IPR031552">
    <property type="entry name" value="ParE-like_toxin"/>
</dbReference>
<dbReference type="SUPFAM" id="SSF143011">
    <property type="entry name" value="RelE-like"/>
    <property type="match status" value="1"/>
</dbReference>
<reference evidence="1 2" key="1">
    <citation type="journal article" date="2019" name="Front. Microbiol.">
        <title>Thermoanaerosceptrum fracticalcis gen. nov. sp. nov., a Novel Fumarate-Fermenting Microorganism From a Deep Fractured Carbonate Aquifer of the US Great Basin.</title>
        <authorList>
            <person name="Hamilton-Brehm S.D."/>
            <person name="Stewart L.E."/>
            <person name="Zavarin M."/>
            <person name="Caldwell M."/>
            <person name="Lawson P.A."/>
            <person name="Onstott T.C."/>
            <person name="Grzymski J."/>
            <person name="Neveux I."/>
            <person name="Lollar B.S."/>
            <person name="Russell C.E."/>
            <person name="Moser D.P."/>
        </authorList>
    </citation>
    <scope>NUCLEOTIDE SEQUENCE [LARGE SCALE GENOMIC DNA]</scope>
    <source>
        <strain evidence="1 2">DRI-13</strain>
    </source>
</reference>
<proteinExistence type="predicted"/>
<gene>
    <name evidence="1" type="ORF">BR63_03480</name>
</gene>
<dbReference type="Proteomes" id="UP000515847">
    <property type="component" value="Chromosome"/>
</dbReference>
<sequence>MLPVQYLPQAEKYLKKIRDPQLKRRFKEAIDNIRKNPQVGKAKKYDLAGIMGYDIYYKNTNYEIAYKVVEIEGKTVLIILAGTRENFYDELKKYLKKQR</sequence>